<comment type="caution">
    <text evidence="4">The sequence shown here is derived from an EMBL/GenBank/DDBJ whole genome shotgun (WGS) entry which is preliminary data.</text>
</comment>
<evidence type="ECO:0000313" key="4">
    <source>
        <dbReference type="EMBL" id="MFC4756486.1"/>
    </source>
</evidence>
<dbReference type="InterPro" id="IPR011438">
    <property type="entry name" value="DUF1541"/>
</dbReference>
<dbReference type="Gene3D" id="2.30.30.1210">
    <property type="entry name" value="Domain of unknown function DUF1541"/>
    <property type="match status" value="1"/>
</dbReference>
<evidence type="ECO:0000256" key="2">
    <source>
        <dbReference type="SAM" id="SignalP"/>
    </source>
</evidence>
<evidence type="ECO:0000259" key="3">
    <source>
        <dbReference type="Pfam" id="PF07563"/>
    </source>
</evidence>
<dbReference type="Pfam" id="PF07563">
    <property type="entry name" value="DUF1541"/>
    <property type="match status" value="2"/>
</dbReference>
<evidence type="ECO:0000256" key="1">
    <source>
        <dbReference type="SAM" id="MobiDB-lite"/>
    </source>
</evidence>
<accession>A0ABV9PYQ1</accession>
<gene>
    <name evidence="4" type="ORF">ACFO7U_17105</name>
</gene>
<dbReference type="EMBL" id="JBHSHP010000061">
    <property type="protein sequence ID" value="MFC4756486.1"/>
    <property type="molecule type" value="Genomic_DNA"/>
</dbReference>
<feature type="compositionally biased region" description="Low complexity" evidence="1">
    <location>
        <begin position="22"/>
        <end position="41"/>
    </location>
</feature>
<feature type="signal peptide" evidence="2">
    <location>
        <begin position="1"/>
        <end position="26"/>
    </location>
</feature>
<feature type="compositionally biased region" description="Basic and acidic residues" evidence="1">
    <location>
        <begin position="66"/>
        <end position="75"/>
    </location>
</feature>
<sequence length="215" mass="21775">MNRQNALAAVALASALALSACGSDTAETGEATATVTSSSSDHTGHGTDPDGPADTGHGTDAAPSDGAEHDAHQHPADGGPAPEGIAEAGDPAFPVGTDVILAADHMPGMDGAAATVSGAFDTTTYSVSYTPTDGGEPVVDHRWVVHEELENPGPAPLPDGTEVVLRAAHMPGMDGATATIDSSTQETVYMVDVHSENMTMTNHKWVTESEIRPAG</sequence>
<dbReference type="RefSeq" id="WP_344997090.1">
    <property type="nucleotide sequence ID" value="NZ_BAABCD010000057.1"/>
</dbReference>
<name>A0ABV9PYQ1_9ACTN</name>
<dbReference type="PROSITE" id="PS51257">
    <property type="entry name" value="PROKAR_LIPOPROTEIN"/>
    <property type="match status" value="1"/>
</dbReference>
<organism evidence="4 5">
    <name type="scientific">Dietzia aurantiaca</name>
    <dbReference type="NCBI Taxonomy" id="983873"/>
    <lineage>
        <taxon>Bacteria</taxon>
        <taxon>Bacillati</taxon>
        <taxon>Actinomycetota</taxon>
        <taxon>Actinomycetes</taxon>
        <taxon>Mycobacteriales</taxon>
        <taxon>Dietziaceae</taxon>
        <taxon>Dietzia</taxon>
    </lineage>
</organism>
<protein>
    <submittedName>
        <fullName evidence="4">YdhK family protein</fullName>
    </submittedName>
</protein>
<feature type="chain" id="PRO_5046359973" evidence="2">
    <location>
        <begin position="27"/>
        <end position="215"/>
    </location>
</feature>
<proteinExistence type="predicted"/>
<feature type="domain" description="DUF1541" evidence="3">
    <location>
        <begin position="159"/>
        <end position="208"/>
    </location>
</feature>
<feature type="compositionally biased region" description="Low complexity" evidence="1">
    <location>
        <begin position="76"/>
        <end position="92"/>
    </location>
</feature>
<dbReference type="Proteomes" id="UP001595836">
    <property type="component" value="Unassembled WGS sequence"/>
</dbReference>
<evidence type="ECO:0000313" key="5">
    <source>
        <dbReference type="Proteomes" id="UP001595836"/>
    </source>
</evidence>
<keyword evidence="5" id="KW-1185">Reference proteome</keyword>
<feature type="region of interest" description="Disordered" evidence="1">
    <location>
        <begin position="22"/>
        <end position="92"/>
    </location>
</feature>
<keyword evidence="2" id="KW-0732">Signal</keyword>
<reference evidence="5" key="1">
    <citation type="journal article" date="2019" name="Int. J. Syst. Evol. Microbiol.">
        <title>The Global Catalogue of Microorganisms (GCM) 10K type strain sequencing project: providing services to taxonomists for standard genome sequencing and annotation.</title>
        <authorList>
            <consortium name="The Broad Institute Genomics Platform"/>
            <consortium name="The Broad Institute Genome Sequencing Center for Infectious Disease"/>
            <person name="Wu L."/>
            <person name="Ma J."/>
        </authorList>
    </citation>
    <scope>NUCLEOTIDE SEQUENCE [LARGE SCALE GENOMIC DNA]</scope>
    <source>
        <strain evidence="5">JCM 11882</strain>
    </source>
</reference>
<feature type="domain" description="DUF1541" evidence="3">
    <location>
        <begin position="95"/>
        <end position="146"/>
    </location>
</feature>